<evidence type="ECO:0000259" key="1">
    <source>
        <dbReference type="PROSITE" id="PS51222"/>
    </source>
</evidence>
<dbReference type="Pfam" id="PF10539">
    <property type="entry name" value="Dev_Cell_Death"/>
    <property type="match status" value="1"/>
</dbReference>
<dbReference type="EMBL" id="BTGU01002351">
    <property type="protein sequence ID" value="GMN36887.1"/>
    <property type="molecule type" value="Genomic_DNA"/>
</dbReference>
<evidence type="ECO:0000313" key="2">
    <source>
        <dbReference type="EMBL" id="GMN36887.1"/>
    </source>
</evidence>
<gene>
    <name evidence="2" type="ORF">TIFTF001_042529</name>
</gene>
<feature type="domain" description="DCD" evidence="1">
    <location>
        <begin position="24"/>
        <end position="154"/>
    </location>
</feature>
<dbReference type="PANTHER" id="PTHR46444">
    <property type="entry name" value="DCD (DEVELOPMENT AND CELL DEATH) DOMAIN PROTEIN-RELATED"/>
    <property type="match status" value="1"/>
</dbReference>
<dbReference type="SMART" id="SM00767">
    <property type="entry name" value="DCD"/>
    <property type="match status" value="1"/>
</dbReference>
<name>A0AA87ZMR6_FICCA</name>
<protein>
    <recommendedName>
        <fullName evidence="1">DCD domain-containing protein</fullName>
    </recommendedName>
</protein>
<dbReference type="Proteomes" id="UP001187192">
    <property type="component" value="Unassembled WGS sequence"/>
</dbReference>
<organism evidence="2 3">
    <name type="scientific">Ficus carica</name>
    <name type="common">Common fig</name>
    <dbReference type="NCBI Taxonomy" id="3494"/>
    <lineage>
        <taxon>Eukaryota</taxon>
        <taxon>Viridiplantae</taxon>
        <taxon>Streptophyta</taxon>
        <taxon>Embryophyta</taxon>
        <taxon>Tracheophyta</taxon>
        <taxon>Spermatophyta</taxon>
        <taxon>Magnoliopsida</taxon>
        <taxon>eudicotyledons</taxon>
        <taxon>Gunneridae</taxon>
        <taxon>Pentapetalae</taxon>
        <taxon>rosids</taxon>
        <taxon>fabids</taxon>
        <taxon>Rosales</taxon>
        <taxon>Moraceae</taxon>
        <taxon>Ficeae</taxon>
        <taxon>Ficus</taxon>
    </lineage>
</organism>
<dbReference type="PROSITE" id="PS51222">
    <property type="entry name" value="DCD"/>
    <property type="match status" value="1"/>
</dbReference>
<dbReference type="AlphaFoldDB" id="A0AA87ZMR6"/>
<feature type="non-terminal residue" evidence="2">
    <location>
        <position position="1"/>
    </location>
</feature>
<dbReference type="PANTHER" id="PTHR46444:SF9">
    <property type="entry name" value="DCD (DEVELOPMENT AND CELL DEATH) DOMAIN PROTEIN"/>
    <property type="match status" value="1"/>
</dbReference>
<accession>A0AA87ZMR6</accession>
<sequence>MKKTTMAAMMRTKKTTKMMPRGDIPEFGAIFMSNLATMGECLEKQLFGLPSSNGDFVRRVRAGMLLFLFEYEKRELHGVFQATTDGAMNIVPHAYSSSGKQFPAQVRFSTVWECEPLSEAEFSDAIWENYYERNKFLFGLSQDQVCRLLELFNSKRMKGVGSKNLSCGIKRIWDYAGGDRGMETEGGPIFRRKLSSGVSVVSHRKLEGS</sequence>
<comment type="caution">
    <text evidence="2">The sequence shown here is derived from an EMBL/GenBank/DDBJ whole genome shotgun (WGS) entry which is preliminary data.</text>
</comment>
<keyword evidence="3" id="KW-1185">Reference proteome</keyword>
<proteinExistence type="predicted"/>
<evidence type="ECO:0000313" key="3">
    <source>
        <dbReference type="Proteomes" id="UP001187192"/>
    </source>
</evidence>
<reference evidence="2" key="1">
    <citation type="submission" date="2023-07" db="EMBL/GenBank/DDBJ databases">
        <title>draft genome sequence of fig (Ficus carica).</title>
        <authorList>
            <person name="Takahashi T."/>
            <person name="Nishimura K."/>
        </authorList>
    </citation>
    <scope>NUCLEOTIDE SEQUENCE</scope>
</reference>
<dbReference type="InterPro" id="IPR013989">
    <property type="entry name" value="Dev_and_cell_death_domain"/>
</dbReference>